<reference evidence="4 5" key="1">
    <citation type="submission" date="2019-03" db="EMBL/GenBank/DDBJ databases">
        <title>Genomic Encyclopedia of Type Strains, Phase IV (KMG-IV): sequencing the most valuable type-strain genomes for metagenomic binning, comparative biology and taxonomic classification.</title>
        <authorList>
            <person name="Goeker M."/>
        </authorList>
    </citation>
    <scope>NUCLEOTIDE SEQUENCE [LARGE SCALE GENOMIC DNA]</scope>
    <source>
        <strain evidence="4 5">DSM 21667</strain>
    </source>
</reference>
<dbReference type="Gene3D" id="3.30.460.10">
    <property type="entry name" value="Beta Polymerase, domain 2"/>
    <property type="match status" value="1"/>
</dbReference>
<dbReference type="GO" id="GO:0090071">
    <property type="term" value="P:negative regulation of ribosome biogenesis"/>
    <property type="evidence" value="ECO:0007669"/>
    <property type="project" value="UniProtKB-UniRule"/>
</dbReference>
<comment type="similarity">
    <text evidence="1 2">Belongs to the Iojap/RsfS family.</text>
</comment>
<feature type="compositionally biased region" description="Low complexity" evidence="3">
    <location>
        <begin position="83"/>
        <end position="104"/>
    </location>
</feature>
<sequence length="249" mass="26541">MATTKTPKSSTATESKTRSSAARPAAKKAAIAKKPSAKPAAAKRSVAKSFAVKSFPPKKPVAESPAESSSTAKKAATKKTPAKKSAATTAKAPAARRASASSDAKPQRKGTPVASPPQPKPRKPGKKESMPTDIVERLRLEVRRALEELKAKDIVELDVRGRTSIADYIVVAAGTSTRHVKSIADEVVRYAKKAGMMPLGVEGQREAEWVLVDLGDIIVHVMLPRVREFYGLERMWAVGGDTESEAAYA</sequence>
<keyword evidence="5" id="KW-1185">Reference proteome</keyword>
<name>A0A4R6YS71_9GAMM</name>
<protein>
    <recommendedName>
        <fullName evidence="2">Ribosomal silencing factor RsfS</fullName>
    </recommendedName>
</protein>
<feature type="compositionally biased region" description="Low complexity" evidence="3">
    <location>
        <begin position="62"/>
        <end position="74"/>
    </location>
</feature>
<dbReference type="InterPro" id="IPR043519">
    <property type="entry name" value="NT_sf"/>
</dbReference>
<dbReference type="PANTHER" id="PTHR21043:SF0">
    <property type="entry name" value="MITOCHONDRIAL ASSEMBLY OF RIBOSOMAL LARGE SUBUNIT PROTEIN 1"/>
    <property type="match status" value="1"/>
</dbReference>
<keyword evidence="2" id="KW-0810">Translation regulation</keyword>
<evidence type="ECO:0000256" key="3">
    <source>
        <dbReference type="SAM" id="MobiDB-lite"/>
    </source>
</evidence>
<dbReference type="Pfam" id="PF02410">
    <property type="entry name" value="RsfS"/>
    <property type="match status" value="1"/>
</dbReference>
<proteinExistence type="inferred from homology"/>
<feature type="region of interest" description="Disordered" evidence="3">
    <location>
        <begin position="1"/>
        <end position="134"/>
    </location>
</feature>
<dbReference type="PANTHER" id="PTHR21043">
    <property type="entry name" value="IOJAP SUPERFAMILY ORTHOLOG"/>
    <property type="match status" value="1"/>
</dbReference>
<dbReference type="HAMAP" id="MF_01477">
    <property type="entry name" value="Iojap_RsfS"/>
    <property type="match status" value="1"/>
</dbReference>
<comment type="subunit">
    <text evidence="2">Interacts with ribosomal protein uL14 (rplN).</text>
</comment>
<evidence type="ECO:0000256" key="2">
    <source>
        <dbReference type="HAMAP-Rule" id="MF_01477"/>
    </source>
</evidence>
<dbReference type="NCBIfam" id="TIGR00090">
    <property type="entry name" value="rsfS_iojap_ybeB"/>
    <property type="match status" value="1"/>
</dbReference>
<dbReference type="EMBL" id="SNZH01000012">
    <property type="protein sequence ID" value="TDR40843.1"/>
    <property type="molecule type" value="Genomic_DNA"/>
</dbReference>
<dbReference type="AlphaFoldDB" id="A0A4R6YS71"/>
<feature type="compositionally biased region" description="Low complexity" evidence="3">
    <location>
        <begin position="1"/>
        <end position="49"/>
    </location>
</feature>
<evidence type="ECO:0000313" key="5">
    <source>
        <dbReference type="Proteomes" id="UP000295293"/>
    </source>
</evidence>
<dbReference type="InterPro" id="IPR004394">
    <property type="entry name" value="Iojap/RsfS/C7orf30"/>
</dbReference>
<dbReference type="SUPFAM" id="SSF81301">
    <property type="entry name" value="Nucleotidyltransferase"/>
    <property type="match status" value="1"/>
</dbReference>
<keyword evidence="2" id="KW-0678">Repressor</keyword>
<comment type="function">
    <text evidence="2">Functions as a ribosomal silencing factor. Interacts with ribosomal protein uL14 (rplN), blocking formation of intersubunit bridge B8. Prevents association of the 30S and 50S ribosomal subunits and the formation of functional ribosomes, thus repressing translation.</text>
</comment>
<gene>
    <name evidence="2" type="primary">rsfS</name>
    <name evidence="4" type="ORF">DFR29_112157</name>
</gene>
<dbReference type="Proteomes" id="UP000295293">
    <property type="component" value="Unassembled WGS sequence"/>
</dbReference>
<organism evidence="4 5">
    <name type="scientific">Tahibacter aquaticus</name>
    <dbReference type="NCBI Taxonomy" id="520092"/>
    <lineage>
        <taxon>Bacteria</taxon>
        <taxon>Pseudomonadati</taxon>
        <taxon>Pseudomonadota</taxon>
        <taxon>Gammaproteobacteria</taxon>
        <taxon>Lysobacterales</taxon>
        <taxon>Rhodanobacteraceae</taxon>
        <taxon>Tahibacter</taxon>
    </lineage>
</organism>
<comment type="caution">
    <text evidence="4">The sequence shown here is derived from an EMBL/GenBank/DDBJ whole genome shotgun (WGS) entry which is preliminary data.</text>
</comment>
<keyword evidence="2" id="KW-0963">Cytoplasm</keyword>
<dbReference type="GO" id="GO:0043023">
    <property type="term" value="F:ribosomal large subunit binding"/>
    <property type="evidence" value="ECO:0007669"/>
    <property type="project" value="TreeGrafter"/>
</dbReference>
<dbReference type="GO" id="GO:0042256">
    <property type="term" value="P:cytosolic ribosome assembly"/>
    <property type="evidence" value="ECO:0007669"/>
    <property type="project" value="UniProtKB-UniRule"/>
</dbReference>
<accession>A0A4R6YS71</accession>
<evidence type="ECO:0000256" key="1">
    <source>
        <dbReference type="ARBA" id="ARBA00010574"/>
    </source>
</evidence>
<comment type="subcellular location">
    <subcellularLocation>
        <location evidence="2">Cytoplasm</location>
    </subcellularLocation>
</comment>
<evidence type="ECO:0000313" key="4">
    <source>
        <dbReference type="EMBL" id="TDR40843.1"/>
    </source>
</evidence>
<dbReference type="GO" id="GO:0005737">
    <property type="term" value="C:cytoplasm"/>
    <property type="evidence" value="ECO:0007669"/>
    <property type="project" value="UniProtKB-SubCell"/>
</dbReference>
<dbReference type="GO" id="GO:0017148">
    <property type="term" value="P:negative regulation of translation"/>
    <property type="evidence" value="ECO:0007669"/>
    <property type="project" value="UniProtKB-UniRule"/>
</dbReference>